<feature type="binding site" evidence="8">
    <location>
        <position position="68"/>
    </location>
    <ligand>
        <name>Zn(2+)</name>
        <dbReference type="ChEBI" id="CHEBI:29105"/>
        <note>catalytic</note>
    </ligand>
</feature>
<evidence type="ECO:0000256" key="7">
    <source>
        <dbReference type="ARBA" id="ARBA00048045"/>
    </source>
</evidence>
<evidence type="ECO:0000256" key="4">
    <source>
        <dbReference type="ARBA" id="ARBA00022723"/>
    </source>
</evidence>
<dbReference type="EMBL" id="CP002819">
    <property type="protein sequence ID" value="AEG69201.1"/>
    <property type="molecule type" value="Genomic_DNA"/>
</dbReference>
<keyword evidence="5 8" id="KW-0378">Hydrolase</keyword>
<sequence>MTTPHVLTPPPGMSAHERDGYWMQQALVQARLAWGEGEVPVGAVVVRGNEIVGVGYNAPIGTHDPSAHAEMRALRQAAVALGNYRLPECEVFVTLEPCVMCAGAMLHARVARVVYGAPDPKTGAAGSVLDLFAETRLNHQTAILGSVLAQECGDMLRAFFAERRASQRAARMASASDDSASASAA</sequence>
<dbReference type="InterPro" id="IPR002125">
    <property type="entry name" value="CMP_dCMP_dom"/>
</dbReference>
<dbReference type="EC" id="3.5.4.33" evidence="8"/>
<dbReference type="Pfam" id="PF00383">
    <property type="entry name" value="dCMP_cyt_deam_1"/>
    <property type="match status" value="1"/>
</dbReference>
<gene>
    <name evidence="8 10" type="primary">tadA</name>
    <name evidence="10" type="ordered locus">RSPO_c01902</name>
</gene>
<comment type="catalytic activity">
    <reaction evidence="7 8">
        <text>adenosine(34) in tRNA + H2O + H(+) = inosine(34) in tRNA + NH4(+)</text>
        <dbReference type="Rhea" id="RHEA:43168"/>
        <dbReference type="Rhea" id="RHEA-COMP:10373"/>
        <dbReference type="Rhea" id="RHEA-COMP:10374"/>
        <dbReference type="ChEBI" id="CHEBI:15377"/>
        <dbReference type="ChEBI" id="CHEBI:15378"/>
        <dbReference type="ChEBI" id="CHEBI:28938"/>
        <dbReference type="ChEBI" id="CHEBI:74411"/>
        <dbReference type="ChEBI" id="CHEBI:82852"/>
        <dbReference type="EC" id="3.5.4.33"/>
    </reaction>
</comment>
<dbReference type="GO" id="GO:0008270">
    <property type="term" value="F:zinc ion binding"/>
    <property type="evidence" value="ECO:0007669"/>
    <property type="project" value="UniProtKB-UniRule"/>
</dbReference>
<dbReference type="InterPro" id="IPR016193">
    <property type="entry name" value="Cytidine_deaminase-like"/>
</dbReference>
<keyword evidence="4 8" id="KW-0479">Metal-binding</keyword>
<evidence type="ECO:0000256" key="5">
    <source>
        <dbReference type="ARBA" id="ARBA00022801"/>
    </source>
</evidence>
<dbReference type="FunFam" id="3.40.140.10:FF:000005">
    <property type="entry name" value="tRNA-specific adenosine deaminase"/>
    <property type="match status" value="1"/>
</dbReference>
<evidence type="ECO:0000256" key="1">
    <source>
        <dbReference type="ARBA" id="ARBA00010669"/>
    </source>
</evidence>
<feature type="binding site" evidence="8">
    <location>
        <position position="98"/>
    </location>
    <ligand>
        <name>Zn(2+)</name>
        <dbReference type="ChEBI" id="CHEBI:29105"/>
        <note>catalytic</note>
    </ligand>
</feature>
<comment type="subunit">
    <text evidence="2 8">Homodimer.</text>
</comment>
<feature type="active site" description="Proton donor" evidence="8">
    <location>
        <position position="70"/>
    </location>
</feature>
<feature type="binding site" evidence="8">
    <location>
        <position position="101"/>
    </location>
    <ligand>
        <name>Zn(2+)</name>
        <dbReference type="ChEBI" id="CHEBI:29105"/>
        <note>catalytic</note>
    </ligand>
</feature>
<dbReference type="AlphaFoldDB" id="F6G1R8"/>
<evidence type="ECO:0000256" key="8">
    <source>
        <dbReference type="HAMAP-Rule" id="MF_00972"/>
    </source>
</evidence>
<organism evidence="10 11">
    <name type="scientific">Ralstonia solanacearum (strain Po82)</name>
    <dbReference type="NCBI Taxonomy" id="1031711"/>
    <lineage>
        <taxon>Bacteria</taxon>
        <taxon>Pseudomonadati</taxon>
        <taxon>Pseudomonadota</taxon>
        <taxon>Betaproteobacteria</taxon>
        <taxon>Burkholderiales</taxon>
        <taxon>Burkholderiaceae</taxon>
        <taxon>Ralstonia</taxon>
        <taxon>Ralstonia solanacearum species complex</taxon>
    </lineage>
</organism>
<dbReference type="NCBIfam" id="NF008113">
    <property type="entry name" value="PRK10860.1"/>
    <property type="match status" value="1"/>
</dbReference>
<evidence type="ECO:0000259" key="9">
    <source>
        <dbReference type="PROSITE" id="PS51747"/>
    </source>
</evidence>
<comment type="cofactor">
    <cofactor evidence="8">
        <name>Zn(2+)</name>
        <dbReference type="ChEBI" id="CHEBI:29105"/>
    </cofactor>
    <text evidence="8">Binds 1 zinc ion per subunit.</text>
</comment>
<evidence type="ECO:0000256" key="6">
    <source>
        <dbReference type="ARBA" id="ARBA00022833"/>
    </source>
</evidence>
<reference evidence="10 11" key="1">
    <citation type="journal article" date="2011" name="J. Bacteriol.">
        <title>Complete genome sequence of the plant pathogen Ralstonia solanacearum strain Po82.</title>
        <authorList>
            <person name="Xu J."/>
            <person name="Zheng H.J."/>
            <person name="Liu L."/>
            <person name="Pan Z.C."/>
            <person name="Prior P."/>
            <person name="Tang B."/>
            <person name="Xu J.S."/>
            <person name="Zhang H."/>
            <person name="Tian Q."/>
            <person name="Zhang L.Q."/>
            <person name="Feng J."/>
        </authorList>
    </citation>
    <scope>NUCLEOTIDE SEQUENCE [LARGE SCALE GENOMIC DNA]</scope>
    <source>
        <strain evidence="10 11">Po82</strain>
    </source>
</reference>
<dbReference type="SUPFAM" id="SSF53927">
    <property type="entry name" value="Cytidine deaminase-like"/>
    <property type="match status" value="1"/>
</dbReference>
<dbReference type="KEGG" id="rsn:RSPO_c01902"/>
<dbReference type="GO" id="GO:0002100">
    <property type="term" value="P:tRNA wobble adenosine to inosine editing"/>
    <property type="evidence" value="ECO:0007669"/>
    <property type="project" value="UniProtKB-UniRule"/>
</dbReference>
<dbReference type="CDD" id="cd01285">
    <property type="entry name" value="nucleoside_deaminase"/>
    <property type="match status" value="1"/>
</dbReference>
<dbReference type="PATRIC" id="fig|1031711.3.peg.1848"/>
<evidence type="ECO:0000256" key="2">
    <source>
        <dbReference type="ARBA" id="ARBA00011738"/>
    </source>
</evidence>
<feature type="domain" description="CMP/dCMP-type deaminase" evidence="9">
    <location>
        <begin position="17"/>
        <end position="129"/>
    </location>
</feature>
<evidence type="ECO:0000256" key="3">
    <source>
        <dbReference type="ARBA" id="ARBA00022694"/>
    </source>
</evidence>
<proteinExistence type="inferred from homology"/>
<comment type="function">
    <text evidence="8">Catalyzes the deamination of adenosine to inosine at the wobble position 34 of tRNA(Arg2).</text>
</comment>
<dbReference type="HOGENOM" id="CLU_025810_3_0_4"/>
<keyword evidence="3 8" id="KW-0819">tRNA processing</keyword>
<accession>F6G1R8</accession>
<dbReference type="PROSITE" id="PS51747">
    <property type="entry name" value="CYT_DCMP_DEAMINASES_2"/>
    <property type="match status" value="1"/>
</dbReference>
<evidence type="ECO:0000313" key="11">
    <source>
        <dbReference type="Proteomes" id="UP000007953"/>
    </source>
</evidence>
<evidence type="ECO:0000313" key="10">
    <source>
        <dbReference type="EMBL" id="AEG69201.1"/>
    </source>
</evidence>
<dbReference type="RefSeq" id="WP_014617112.1">
    <property type="nucleotide sequence ID" value="NC_017574.1"/>
</dbReference>
<name>F6G1R8_RALS8</name>
<dbReference type="eggNOG" id="COG0590">
    <property type="taxonomic scope" value="Bacteria"/>
</dbReference>
<dbReference type="InterPro" id="IPR016192">
    <property type="entry name" value="APOBEC/CMP_deaminase_Zn-bd"/>
</dbReference>
<dbReference type="Gene3D" id="3.40.140.10">
    <property type="entry name" value="Cytidine Deaminase, domain 2"/>
    <property type="match status" value="1"/>
</dbReference>
<comment type="similarity">
    <text evidence="1">Belongs to the cytidine and deoxycytidylate deaminase family. ADAT2 subfamily.</text>
</comment>
<dbReference type="PANTHER" id="PTHR11079">
    <property type="entry name" value="CYTOSINE DEAMINASE FAMILY MEMBER"/>
    <property type="match status" value="1"/>
</dbReference>
<dbReference type="GeneID" id="61361053"/>
<protein>
    <recommendedName>
        <fullName evidence="8">tRNA-specific adenosine deaminase</fullName>
        <ecNumber evidence="8">3.5.4.33</ecNumber>
    </recommendedName>
</protein>
<dbReference type="PANTHER" id="PTHR11079:SF202">
    <property type="entry name" value="TRNA-SPECIFIC ADENOSINE DEAMINASE"/>
    <property type="match status" value="1"/>
</dbReference>
<keyword evidence="6 8" id="KW-0862">Zinc</keyword>
<dbReference type="HAMAP" id="MF_00972">
    <property type="entry name" value="tRNA_aden_deaminase"/>
    <property type="match status" value="1"/>
</dbReference>
<dbReference type="GO" id="GO:0052717">
    <property type="term" value="F:tRNA-specific adenosine-34 deaminase activity"/>
    <property type="evidence" value="ECO:0007669"/>
    <property type="project" value="UniProtKB-UniRule"/>
</dbReference>
<dbReference type="Proteomes" id="UP000007953">
    <property type="component" value="Chromosome"/>
</dbReference>
<dbReference type="InterPro" id="IPR028883">
    <property type="entry name" value="tRNA_aden_deaminase"/>
</dbReference>
<dbReference type="PROSITE" id="PS00903">
    <property type="entry name" value="CYT_DCMP_DEAMINASES_1"/>
    <property type="match status" value="1"/>
</dbReference>